<comment type="caution">
    <text evidence="11">The sequence shown here is derived from an EMBL/GenBank/DDBJ whole genome shotgun (WGS) entry which is preliminary data.</text>
</comment>
<evidence type="ECO:0000256" key="6">
    <source>
        <dbReference type="ARBA" id="ARBA00023277"/>
    </source>
</evidence>
<keyword evidence="6" id="KW-0119">Carbohydrate metabolism</keyword>
<dbReference type="EC" id="3.2.1.4" evidence="3"/>
<dbReference type="InterPro" id="IPR008928">
    <property type="entry name" value="6-hairpin_glycosidase_sf"/>
</dbReference>
<dbReference type="STRING" id="1590841.A0A2R6P3P3"/>
<dbReference type="Pfam" id="PF00759">
    <property type="entry name" value="Glyco_hydro_9"/>
    <property type="match status" value="1"/>
</dbReference>
<dbReference type="Gramene" id="PSR84897">
    <property type="protein sequence ID" value="PSR84897"/>
    <property type="gene ID" value="CEY00_Acc32874"/>
</dbReference>
<evidence type="ECO:0000256" key="1">
    <source>
        <dbReference type="ARBA" id="ARBA00000966"/>
    </source>
</evidence>
<keyword evidence="9" id="KW-0732">Signal</keyword>
<dbReference type="AlphaFoldDB" id="A0A2R6P3P3"/>
<feature type="domain" description="Glycoside hydrolase family 9" evidence="10">
    <location>
        <begin position="31"/>
        <end position="143"/>
    </location>
</feature>
<evidence type="ECO:0000256" key="3">
    <source>
        <dbReference type="ARBA" id="ARBA00012601"/>
    </source>
</evidence>
<evidence type="ECO:0000256" key="5">
    <source>
        <dbReference type="ARBA" id="ARBA00023001"/>
    </source>
</evidence>
<sequence length="144" mass="15767">MAGFGSWCVMLAMVVGVVGLKAGIAVAELDYGDAVDKSLMFMEAQRSGKLPINQRVKWRGDSGLRDGFLQGVDLVGGYYDAGDHVKFGLPMAYSVTMLSWGAIDYRREMVGLNQMGPTLAAIKWGTDYFIKAHPQPNVLWAQVF</sequence>
<protein>
    <recommendedName>
        <fullName evidence="3">cellulase</fullName>
        <ecNumber evidence="3">3.2.1.4</ecNumber>
    </recommendedName>
</protein>
<dbReference type="GO" id="GO:0008810">
    <property type="term" value="F:cellulase activity"/>
    <property type="evidence" value="ECO:0007669"/>
    <property type="project" value="UniProtKB-EC"/>
</dbReference>
<comment type="catalytic activity">
    <reaction evidence="1">
        <text>Endohydrolysis of (1-&gt;4)-beta-D-glucosidic linkages in cellulose, lichenin and cereal beta-D-glucans.</text>
        <dbReference type="EC" id="3.2.1.4"/>
    </reaction>
</comment>
<evidence type="ECO:0000256" key="9">
    <source>
        <dbReference type="SAM" id="SignalP"/>
    </source>
</evidence>
<keyword evidence="8" id="KW-0624">Polysaccharide degradation</keyword>
<feature type="signal peptide" evidence="9">
    <location>
        <begin position="1"/>
        <end position="19"/>
    </location>
</feature>
<dbReference type="InterPro" id="IPR012341">
    <property type="entry name" value="6hp_glycosidase-like_sf"/>
</dbReference>
<evidence type="ECO:0000256" key="7">
    <source>
        <dbReference type="ARBA" id="ARBA00023295"/>
    </source>
</evidence>
<name>A0A2R6P3P3_ACTCC</name>
<dbReference type="OMA" id="FFENAYE"/>
<keyword evidence="5" id="KW-0136">Cellulose degradation</keyword>
<dbReference type="EMBL" id="NKQK01000029">
    <property type="protein sequence ID" value="PSR84897.1"/>
    <property type="molecule type" value="Genomic_DNA"/>
</dbReference>
<dbReference type="Proteomes" id="UP000241394">
    <property type="component" value="Chromosome LG29"/>
</dbReference>
<evidence type="ECO:0000256" key="8">
    <source>
        <dbReference type="ARBA" id="ARBA00023326"/>
    </source>
</evidence>
<dbReference type="Gene3D" id="1.50.10.10">
    <property type="match status" value="1"/>
</dbReference>
<keyword evidence="12" id="KW-1185">Reference proteome</keyword>
<evidence type="ECO:0000259" key="10">
    <source>
        <dbReference type="Pfam" id="PF00759"/>
    </source>
</evidence>
<keyword evidence="7" id="KW-0326">Glycosidase</keyword>
<evidence type="ECO:0000256" key="4">
    <source>
        <dbReference type="ARBA" id="ARBA00022801"/>
    </source>
</evidence>
<dbReference type="SUPFAM" id="SSF48208">
    <property type="entry name" value="Six-hairpin glycosidases"/>
    <property type="match status" value="1"/>
</dbReference>
<dbReference type="OrthoDB" id="10257085at2759"/>
<keyword evidence="4" id="KW-0378">Hydrolase</keyword>
<evidence type="ECO:0000313" key="12">
    <source>
        <dbReference type="Proteomes" id="UP000241394"/>
    </source>
</evidence>
<reference evidence="11 12" key="1">
    <citation type="submission" date="2017-07" db="EMBL/GenBank/DDBJ databases">
        <title>An improved, manually edited Actinidia chinensis var. chinensis (kiwifruit) genome highlights the challenges associated with draft genomes and gene prediction in plants.</title>
        <authorList>
            <person name="Pilkington S."/>
            <person name="Crowhurst R."/>
            <person name="Hilario E."/>
            <person name="Nardozza S."/>
            <person name="Fraser L."/>
            <person name="Peng Y."/>
            <person name="Gunaseelan K."/>
            <person name="Simpson R."/>
            <person name="Tahir J."/>
            <person name="Deroles S."/>
            <person name="Templeton K."/>
            <person name="Luo Z."/>
            <person name="Davy M."/>
            <person name="Cheng C."/>
            <person name="Mcneilage M."/>
            <person name="Scaglione D."/>
            <person name="Liu Y."/>
            <person name="Zhang Q."/>
            <person name="Datson P."/>
            <person name="De Silva N."/>
            <person name="Gardiner S."/>
            <person name="Bassett H."/>
            <person name="Chagne D."/>
            <person name="Mccallum J."/>
            <person name="Dzierzon H."/>
            <person name="Deng C."/>
            <person name="Wang Y.-Y."/>
            <person name="Barron N."/>
            <person name="Manako K."/>
            <person name="Bowen J."/>
            <person name="Foster T."/>
            <person name="Erridge Z."/>
            <person name="Tiffin H."/>
            <person name="Waite C."/>
            <person name="Davies K."/>
            <person name="Grierson E."/>
            <person name="Laing W."/>
            <person name="Kirk R."/>
            <person name="Chen X."/>
            <person name="Wood M."/>
            <person name="Montefiori M."/>
            <person name="Brummell D."/>
            <person name="Schwinn K."/>
            <person name="Catanach A."/>
            <person name="Fullerton C."/>
            <person name="Li D."/>
            <person name="Meiyalaghan S."/>
            <person name="Nieuwenhuizen N."/>
            <person name="Read N."/>
            <person name="Prakash R."/>
            <person name="Hunter D."/>
            <person name="Zhang H."/>
            <person name="Mckenzie M."/>
            <person name="Knabel M."/>
            <person name="Harris A."/>
            <person name="Allan A."/>
            <person name="Chen A."/>
            <person name="Janssen B."/>
            <person name="Plunkett B."/>
            <person name="Dwamena C."/>
            <person name="Voogd C."/>
            <person name="Leif D."/>
            <person name="Lafferty D."/>
            <person name="Souleyre E."/>
            <person name="Varkonyi-Gasic E."/>
            <person name="Gambi F."/>
            <person name="Hanley J."/>
            <person name="Yao J.-L."/>
            <person name="Cheung J."/>
            <person name="David K."/>
            <person name="Warren B."/>
            <person name="Marsh K."/>
            <person name="Snowden K."/>
            <person name="Lin-Wang K."/>
            <person name="Brian L."/>
            <person name="Martinez-Sanchez M."/>
            <person name="Wang M."/>
            <person name="Ileperuma N."/>
            <person name="Macnee N."/>
            <person name="Campin R."/>
            <person name="Mcatee P."/>
            <person name="Drummond R."/>
            <person name="Espley R."/>
            <person name="Ireland H."/>
            <person name="Wu R."/>
            <person name="Atkinson R."/>
            <person name="Karunairetnam S."/>
            <person name="Bulley S."/>
            <person name="Chunkath S."/>
            <person name="Hanley Z."/>
            <person name="Storey R."/>
            <person name="Thrimawithana A."/>
            <person name="Thomson S."/>
            <person name="David C."/>
            <person name="Testolin R."/>
        </authorList>
    </citation>
    <scope>NUCLEOTIDE SEQUENCE [LARGE SCALE GENOMIC DNA]</scope>
    <source>
        <strain evidence="12">cv. Red5</strain>
        <tissue evidence="11">Young leaf</tissue>
    </source>
</reference>
<proteinExistence type="inferred from homology"/>
<dbReference type="PANTHER" id="PTHR22298">
    <property type="entry name" value="ENDO-1,4-BETA-GLUCANASE"/>
    <property type="match status" value="1"/>
</dbReference>
<comment type="similarity">
    <text evidence="2">Belongs to the glycosyl hydrolase 9 (cellulase E) family.</text>
</comment>
<feature type="non-terminal residue" evidence="11">
    <location>
        <position position="144"/>
    </location>
</feature>
<evidence type="ECO:0000313" key="11">
    <source>
        <dbReference type="EMBL" id="PSR84897.1"/>
    </source>
</evidence>
<evidence type="ECO:0000256" key="2">
    <source>
        <dbReference type="ARBA" id="ARBA00007072"/>
    </source>
</evidence>
<dbReference type="GO" id="GO:0030245">
    <property type="term" value="P:cellulose catabolic process"/>
    <property type="evidence" value="ECO:0007669"/>
    <property type="project" value="UniProtKB-KW"/>
</dbReference>
<feature type="chain" id="PRO_5015320674" description="cellulase" evidence="9">
    <location>
        <begin position="20"/>
        <end position="144"/>
    </location>
</feature>
<dbReference type="InterPro" id="IPR001701">
    <property type="entry name" value="Glyco_hydro_9"/>
</dbReference>
<reference evidence="12" key="2">
    <citation type="journal article" date="2018" name="BMC Genomics">
        <title>A manually annotated Actinidia chinensis var. chinensis (kiwifruit) genome highlights the challenges associated with draft genomes and gene prediction in plants.</title>
        <authorList>
            <person name="Pilkington S.M."/>
            <person name="Crowhurst R."/>
            <person name="Hilario E."/>
            <person name="Nardozza S."/>
            <person name="Fraser L."/>
            <person name="Peng Y."/>
            <person name="Gunaseelan K."/>
            <person name="Simpson R."/>
            <person name="Tahir J."/>
            <person name="Deroles S.C."/>
            <person name="Templeton K."/>
            <person name="Luo Z."/>
            <person name="Davy M."/>
            <person name="Cheng C."/>
            <person name="McNeilage M."/>
            <person name="Scaglione D."/>
            <person name="Liu Y."/>
            <person name="Zhang Q."/>
            <person name="Datson P."/>
            <person name="De Silva N."/>
            <person name="Gardiner S.E."/>
            <person name="Bassett H."/>
            <person name="Chagne D."/>
            <person name="McCallum J."/>
            <person name="Dzierzon H."/>
            <person name="Deng C."/>
            <person name="Wang Y.Y."/>
            <person name="Barron L."/>
            <person name="Manako K."/>
            <person name="Bowen J."/>
            <person name="Foster T.M."/>
            <person name="Erridge Z.A."/>
            <person name="Tiffin H."/>
            <person name="Waite C.N."/>
            <person name="Davies K.M."/>
            <person name="Grierson E.P."/>
            <person name="Laing W.A."/>
            <person name="Kirk R."/>
            <person name="Chen X."/>
            <person name="Wood M."/>
            <person name="Montefiori M."/>
            <person name="Brummell D.A."/>
            <person name="Schwinn K.E."/>
            <person name="Catanach A."/>
            <person name="Fullerton C."/>
            <person name="Li D."/>
            <person name="Meiyalaghan S."/>
            <person name="Nieuwenhuizen N."/>
            <person name="Read N."/>
            <person name="Prakash R."/>
            <person name="Hunter D."/>
            <person name="Zhang H."/>
            <person name="McKenzie M."/>
            <person name="Knabel M."/>
            <person name="Harris A."/>
            <person name="Allan A.C."/>
            <person name="Gleave A."/>
            <person name="Chen A."/>
            <person name="Janssen B.J."/>
            <person name="Plunkett B."/>
            <person name="Ampomah-Dwamena C."/>
            <person name="Voogd C."/>
            <person name="Leif D."/>
            <person name="Lafferty D."/>
            <person name="Souleyre E.J.F."/>
            <person name="Varkonyi-Gasic E."/>
            <person name="Gambi F."/>
            <person name="Hanley J."/>
            <person name="Yao J.L."/>
            <person name="Cheung J."/>
            <person name="David K.M."/>
            <person name="Warren B."/>
            <person name="Marsh K."/>
            <person name="Snowden K.C."/>
            <person name="Lin-Wang K."/>
            <person name="Brian L."/>
            <person name="Martinez-Sanchez M."/>
            <person name="Wang M."/>
            <person name="Ileperuma N."/>
            <person name="Macnee N."/>
            <person name="Campin R."/>
            <person name="McAtee P."/>
            <person name="Drummond R.S.M."/>
            <person name="Espley R.V."/>
            <person name="Ireland H.S."/>
            <person name="Wu R."/>
            <person name="Atkinson R.G."/>
            <person name="Karunairetnam S."/>
            <person name="Bulley S."/>
            <person name="Chunkath S."/>
            <person name="Hanley Z."/>
            <person name="Storey R."/>
            <person name="Thrimawithana A.H."/>
            <person name="Thomson S."/>
            <person name="David C."/>
            <person name="Testolin R."/>
            <person name="Huang H."/>
            <person name="Hellens R.P."/>
            <person name="Schaffer R.J."/>
        </authorList>
    </citation>
    <scope>NUCLEOTIDE SEQUENCE [LARGE SCALE GENOMIC DNA]</scope>
    <source>
        <strain evidence="12">cv. Red5</strain>
    </source>
</reference>
<dbReference type="InParanoid" id="A0A2R6P3P3"/>
<gene>
    <name evidence="11" type="ORF">CEY00_Acc32874</name>
</gene>
<organism evidence="11 12">
    <name type="scientific">Actinidia chinensis var. chinensis</name>
    <name type="common">Chinese soft-hair kiwi</name>
    <dbReference type="NCBI Taxonomy" id="1590841"/>
    <lineage>
        <taxon>Eukaryota</taxon>
        <taxon>Viridiplantae</taxon>
        <taxon>Streptophyta</taxon>
        <taxon>Embryophyta</taxon>
        <taxon>Tracheophyta</taxon>
        <taxon>Spermatophyta</taxon>
        <taxon>Magnoliopsida</taxon>
        <taxon>eudicotyledons</taxon>
        <taxon>Gunneridae</taxon>
        <taxon>Pentapetalae</taxon>
        <taxon>asterids</taxon>
        <taxon>Ericales</taxon>
        <taxon>Actinidiaceae</taxon>
        <taxon>Actinidia</taxon>
    </lineage>
</organism>
<accession>A0A2R6P3P3</accession>